<evidence type="ECO:0000259" key="1">
    <source>
        <dbReference type="Pfam" id="PF00534"/>
    </source>
</evidence>
<evidence type="ECO:0000259" key="2">
    <source>
        <dbReference type="Pfam" id="PF13439"/>
    </source>
</evidence>
<keyword evidence="4" id="KW-1185">Reference proteome</keyword>
<dbReference type="PANTHER" id="PTHR45947">
    <property type="entry name" value="SULFOQUINOVOSYL TRANSFERASE SQD2"/>
    <property type="match status" value="1"/>
</dbReference>
<gene>
    <name evidence="3" type="ORF">GC101_17470</name>
</gene>
<dbReference type="Proteomes" id="UP000596857">
    <property type="component" value="Unassembled WGS sequence"/>
</dbReference>
<dbReference type="InterPro" id="IPR001296">
    <property type="entry name" value="Glyco_trans_1"/>
</dbReference>
<protein>
    <submittedName>
        <fullName evidence="3">Glycosyltransferase</fullName>
    </submittedName>
</protein>
<feature type="domain" description="Glycosyl transferase family 1" evidence="1">
    <location>
        <begin position="259"/>
        <end position="420"/>
    </location>
</feature>
<dbReference type="InterPro" id="IPR050194">
    <property type="entry name" value="Glycosyltransferase_grp1"/>
</dbReference>
<dbReference type="CDD" id="cd03801">
    <property type="entry name" value="GT4_PimA-like"/>
    <property type="match status" value="1"/>
</dbReference>
<evidence type="ECO:0000313" key="3">
    <source>
        <dbReference type="EMBL" id="NOU80656.1"/>
    </source>
</evidence>
<dbReference type="PANTHER" id="PTHR45947:SF3">
    <property type="entry name" value="SULFOQUINOVOSYL TRANSFERASE SQD2"/>
    <property type="match status" value="1"/>
</dbReference>
<comment type="caution">
    <text evidence="3">The sequence shown here is derived from an EMBL/GenBank/DDBJ whole genome shotgun (WGS) entry which is preliminary data.</text>
</comment>
<dbReference type="EMBL" id="WHOB01000052">
    <property type="protein sequence ID" value="NOU80656.1"/>
    <property type="molecule type" value="Genomic_DNA"/>
</dbReference>
<sequence length="510" mass="56862">MNHTPMSYIRQRSYNTLLMWSRLLSCRSESISRGEEVMKILLVTYWGLTNMGGIWTYMKQLADKLSEQGHSVTLMGSHVENNTLYLLGQNASFDKKAFYTLLLPHLDITLFPHLHLEHGIFSFELGRYVFEGGAAVLGLENYDVIHAQDPIASYALRRIMRRPVPLVSSVHGALSREAYYEYKGLEPELTREEYERRPIWRYFRRMEALAARSADLIMVSSNWIGQLTQELGVSRERIHTLPYGVNLEQYAARAAKPSPLKIGGGTKVIMYAGRLEYIKGVHVLIEALGMLQKHRSDWTCVVAGIGSLLEELREQARQLGILEHIRFAGKLDNIPAALSEADIYVQPSLQDTQPFSVTEAQLAGIAPIVAGTSGMPEMVRHGETGWIVPPGDAARLAGLLEQLLDNEELRVRTGFQAREWAQRSRSLDVMAAGTLNVYRKAISMRESVQSPAVRSTLGAEPAAGPVPGAFHPADVLNAMYPGIPLAASMRARLPQDYSIPDPLTVLTDPK</sequence>
<dbReference type="SUPFAM" id="SSF53756">
    <property type="entry name" value="UDP-Glycosyltransferase/glycogen phosphorylase"/>
    <property type="match status" value="1"/>
</dbReference>
<name>A0ABX1YL38_9BACL</name>
<evidence type="ECO:0000313" key="4">
    <source>
        <dbReference type="Proteomes" id="UP000596857"/>
    </source>
</evidence>
<proteinExistence type="predicted"/>
<reference evidence="3 4" key="1">
    <citation type="submission" date="2019-10" db="EMBL/GenBank/DDBJ databases">
        <title>Description of Paenibacillus terricola sp. nov.</title>
        <authorList>
            <person name="Carlier A."/>
            <person name="Qi S."/>
        </authorList>
    </citation>
    <scope>NUCLEOTIDE SEQUENCE [LARGE SCALE GENOMIC DNA]</scope>
    <source>
        <strain evidence="3 4">LMG 31459</strain>
    </source>
</reference>
<organism evidence="3 4">
    <name type="scientific">Paenibacillus phytohabitans</name>
    <dbReference type="NCBI Taxonomy" id="2654978"/>
    <lineage>
        <taxon>Bacteria</taxon>
        <taxon>Bacillati</taxon>
        <taxon>Bacillota</taxon>
        <taxon>Bacilli</taxon>
        <taxon>Bacillales</taxon>
        <taxon>Paenibacillaceae</taxon>
        <taxon>Paenibacillus</taxon>
    </lineage>
</organism>
<dbReference type="Gene3D" id="3.40.50.2000">
    <property type="entry name" value="Glycogen Phosphorylase B"/>
    <property type="match status" value="2"/>
</dbReference>
<dbReference type="Pfam" id="PF00534">
    <property type="entry name" value="Glycos_transf_1"/>
    <property type="match status" value="1"/>
</dbReference>
<dbReference type="Pfam" id="PF13439">
    <property type="entry name" value="Glyco_transf_4"/>
    <property type="match status" value="1"/>
</dbReference>
<accession>A0ABX1YL38</accession>
<dbReference type="InterPro" id="IPR028098">
    <property type="entry name" value="Glyco_trans_4-like_N"/>
</dbReference>
<feature type="domain" description="Glycosyltransferase subfamily 4-like N-terminal" evidence="2">
    <location>
        <begin position="51"/>
        <end position="249"/>
    </location>
</feature>